<feature type="region of interest" description="Disordered" evidence="1">
    <location>
        <begin position="215"/>
        <end position="251"/>
    </location>
</feature>
<dbReference type="Proteomes" id="UP001341840">
    <property type="component" value="Unassembled WGS sequence"/>
</dbReference>
<name>A0ABU6YLM6_9FABA</name>
<gene>
    <name evidence="2" type="ORF">PIB30_066211</name>
</gene>
<dbReference type="InterPro" id="IPR012340">
    <property type="entry name" value="NA-bd_OB-fold"/>
</dbReference>
<proteinExistence type="predicted"/>
<protein>
    <recommendedName>
        <fullName evidence="4">Replication factor A C-terminal domain-containing protein</fullName>
    </recommendedName>
</protein>
<evidence type="ECO:0008006" key="4">
    <source>
        <dbReference type="Google" id="ProtNLM"/>
    </source>
</evidence>
<reference evidence="2 3" key="1">
    <citation type="journal article" date="2023" name="Plants (Basel)">
        <title>Bridging the Gap: Combining Genomics and Transcriptomics Approaches to Understand Stylosanthes scabra, an Orphan Legume from the Brazilian Caatinga.</title>
        <authorList>
            <person name="Ferreira-Neto J.R.C."/>
            <person name="da Silva M.D."/>
            <person name="Binneck E."/>
            <person name="de Melo N.F."/>
            <person name="da Silva R.H."/>
            <person name="de Melo A.L.T.M."/>
            <person name="Pandolfi V."/>
            <person name="Bustamante F.O."/>
            <person name="Brasileiro-Vidal A.C."/>
            <person name="Benko-Iseppon A.M."/>
        </authorList>
    </citation>
    <scope>NUCLEOTIDE SEQUENCE [LARGE SCALE GENOMIC DNA]</scope>
    <source>
        <tissue evidence="2">Leaves</tissue>
    </source>
</reference>
<dbReference type="Gene3D" id="2.40.50.140">
    <property type="entry name" value="Nucleic acid-binding proteins"/>
    <property type="match status" value="1"/>
</dbReference>
<comment type="caution">
    <text evidence="2">The sequence shown here is derived from an EMBL/GenBank/DDBJ whole genome shotgun (WGS) entry which is preliminary data.</text>
</comment>
<keyword evidence="3" id="KW-1185">Reference proteome</keyword>
<evidence type="ECO:0000313" key="2">
    <source>
        <dbReference type="EMBL" id="MED6210652.1"/>
    </source>
</evidence>
<organism evidence="2 3">
    <name type="scientific">Stylosanthes scabra</name>
    <dbReference type="NCBI Taxonomy" id="79078"/>
    <lineage>
        <taxon>Eukaryota</taxon>
        <taxon>Viridiplantae</taxon>
        <taxon>Streptophyta</taxon>
        <taxon>Embryophyta</taxon>
        <taxon>Tracheophyta</taxon>
        <taxon>Spermatophyta</taxon>
        <taxon>Magnoliopsida</taxon>
        <taxon>eudicotyledons</taxon>
        <taxon>Gunneridae</taxon>
        <taxon>Pentapetalae</taxon>
        <taxon>rosids</taxon>
        <taxon>fabids</taxon>
        <taxon>Fabales</taxon>
        <taxon>Fabaceae</taxon>
        <taxon>Papilionoideae</taxon>
        <taxon>50 kb inversion clade</taxon>
        <taxon>dalbergioids sensu lato</taxon>
        <taxon>Dalbergieae</taxon>
        <taxon>Pterocarpus clade</taxon>
        <taxon>Stylosanthes</taxon>
    </lineage>
</organism>
<evidence type="ECO:0000256" key="1">
    <source>
        <dbReference type="SAM" id="MobiDB-lite"/>
    </source>
</evidence>
<dbReference type="SUPFAM" id="SSF50249">
    <property type="entry name" value="Nucleic acid-binding proteins"/>
    <property type="match status" value="1"/>
</dbReference>
<feature type="compositionally biased region" description="Polar residues" evidence="1">
    <location>
        <begin position="215"/>
        <end position="228"/>
    </location>
</feature>
<evidence type="ECO:0000313" key="3">
    <source>
        <dbReference type="Proteomes" id="UP001341840"/>
    </source>
</evidence>
<sequence>MVAQLFKPSVYLNETYIQNTRYVSQVFLNPEFPEVIAFRESLLAKGDAATQGIAHVESQMQYLVEDELEGGARIITSIEEVMNLTDPTSCWILAKILSVEGGPTSWCYLSCHNCYKKVIELKNGYECTKCKTIILDPTLPTLRYRLHLIVADATGITERETSRGISAAIEELFQKKFLFKLEVSRQNVNSIDFLYSVTKISDDERLIGICSAENSSQVADSNSESQNEAADGTPVKPTDENSIPNAGLSGL</sequence>
<dbReference type="EMBL" id="JASCZI010242327">
    <property type="protein sequence ID" value="MED6210652.1"/>
    <property type="molecule type" value="Genomic_DNA"/>
</dbReference>
<accession>A0ABU6YLM6</accession>